<name>A0A485LPU9_9STRA</name>
<feature type="transmembrane region" description="Helical" evidence="1">
    <location>
        <begin position="29"/>
        <end position="51"/>
    </location>
</feature>
<accession>A0A485LPU9</accession>
<feature type="transmembrane region" description="Helical" evidence="1">
    <location>
        <begin position="146"/>
        <end position="163"/>
    </location>
</feature>
<dbReference type="Proteomes" id="UP000332933">
    <property type="component" value="Unassembled WGS sequence"/>
</dbReference>
<reference evidence="2" key="2">
    <citation type="submission" date="2019-06" db="EMBL/GenBank/DDBJ databases">
        <title>Genomics analysis of Aphanomyces spp. identifies a new class of oomycete effector associated with host adaptation.</title>
        <authorList>
            <person name="Gaulin E."/>
        </authorList>
    </citation>
    <scope>NUCLEOTIDE SEQUENCE</scope>
    <source>
        <strain evidence="2">CBS 578.67</strain>
    </source>
</reference>
<feature type="transmembrane region" description="Helical" evidence="1">
    <location>
        <begin position="234"/>
        <end position="258"/>
    </location>
</feature>
<keyword evidence="1" id="KW-0812">Transmembrane</keyword>
<evidence type="ECO:0000256" key="1">
    <source>
        <dbReference type="SAM" id="Phobius"/>
    </source>
</evidence>
<evidence type="ECO:0000313" key="2">
    <source>
        <dbReference type="EMBL" id="KAF0684452.1"/>
    </source>
</evidence>
<keyword evidence="1" id="KW-0472">Membrane</keyword>
<evidence type="ECO:0000313" key="4">
    <source>
        <dbReference type="Proteomes" id="UP000332933"/>
    </source>
</evidence>
<keyword evidence="1" id="KW-1133">Transmembrane helix</keyword>
<feature type="transmembrane region" description="Helical" evidence="1">
    <location>
        <begin position="270"/>
        <end position="287"/>
    </location>
</feature>
<evidence type="ECO:0000313" key="3">
    <source>
        <dbReference type="EMBL" id="VFU00193.1"/>
    </source>
</evidence>
<protein>
    <submittedName>
        <fullName evidence="3">Aste57867_23548 protein</fullName>
    </submittedName>
</protein>
<reference evidence="3 4" key="1">
    <citation type="submission" date="2019-03" db="EMBL/GenBank/DDBJ databases">
        <authorList>
            <person name="Gaulin E."/>
            <person name="Dumas B."/>
        </authorList>
    </citation>
    <scope>NUCLEOTIDE SEQUENCE [LARGE SCALE GENOMIC DNA]</scope>
    <source>
        <strain evidence="3">CBS 568.67</strain>
    </source>
</reference>
<dbReference type="EMBL" id="CAADRA010007310">
    <property type="protein sequence ID" value="VFU00193.1"/>
    <property type="molecule type" value="Genomic_DNA"/>
</dbReference>
<feature type="transmembrane region" description="Helical" evidence="1">
    <location>
        <begin position="63"/>
        <end position="85"/>
    </location>
</feature>
<feature type="transmembrane region" description="Helical" evidence="1">
    <location>
        <begin position="193"/>
        <end position="213"/>
    </location>
</feature>
<dbReference type="EMBL" id="VJMH01007284">
    <property type="protein sequence ID" value="KAF0684452.1"/>
    <property type="molecule type" value="Genomic_DNA"/>
</dbReference>
<proteinExistence type="predicted"/>
<feature type="transmembrane region" description="Helical" evidence="1">
    <location>
        <begin position="105"/>
        <end position="125"/>
    </location>
</feature>
<sequence length="395" mass="44375">MNATTRLPLSTSNATVEGSPWPIDGTATLVIYAATALSLYAPCLIAIYFFNREKPAIKYHNPTEMAVAATLAFIFGFVRCIVTLLRNYMTCSIQIFLEGFSMQLTLMAFVLAKLRVILTFQLTELMAAHAEHKPVNLRHLTHLHKILRHGVVSAPWFGVQLLWNLPLPLYVSTLEYNDKMRGNCPPRVAQDVVLLYIVEFSFVFVISIGLSVLMSQVVDNFGLKQTFLTTTRILVFRTTNISSLLSDPCLVFCVAAPVTYMNESKLIETYALNLFSQLVMAHVFIYLRITVPVMRALGTDEGKDPKVFKGTAALEFMCECVVAWKAIVGYRAGGEHHMTAAAIYAQHIATTAPLPLHHAVLDHIWKRYQIAFDATTKYSIHPEMVPRTRNYFDGF</sequence>
<organism evidence="3 4">
    <name type="scientific">Aphanomyces stellatus</name>
    <dbReference type="NCBI Taxonomy" id="120398"/>
    <lineage>
        <taxon>Eukaryota</taxon>
        <taxon>Sar</taxon>
        <taxon>Stramenopiles</taxon>
        <taxon>Oomycota</taxon>
        <taxon>Saprolegniomycetes</taxon>
        <taxon>Saprolegniales</taxon>
        <taxon>Verrucalvaceae</taxon>
        <taxon>Aphanomyces</taxon>
    </lineage>
</organism>
<dbReference type="AlphaFoldDB" id="A0A485LPU9"/>
<gene>
    <name evidence="3" type="primary">Aste57867_23548</name>
    <name evidence="2" type="ORF">As57867_023477</name>
    <name evidence="3" type="ORF">ASTE57867_23548</name>
</gene>
<keyword evidence="4" id="KW-1185">Reference proteome</keyword>